<evidence type="ECO:0000256" key="1">
    <source>
        <dbReference type="ARBA" id="ARBA00005234"/>
    </source>
</evidence>
<comment type="caution">
    <text evidence="5">The sequence shown here is derived from an EMBL/GenBank/DDBJ whole genome shotgun (WGS) entry which is preliminary data.</text>
</comment>
<dbReference type="AlphaFoldDB" id="A0ABC8KNA4"/>
<organism evidence="5 6">
    <name type="scientific">Eruca vesicaria subsp. sativa</name>
    <name type="common">Garden rocket</name>
    <name type="synonym">Eruca sativa</name>
    <dbReference type="NCBI Taxonomy" id="29727"/>
    <lineage>
        <taxon>Eukaryota</taxon>
        <taxon>Viridiplantae</taxon>
        <taxon>Streptophyta</taxon>
        <taxon>Embryophyta</taxon>
        <taxon>Tracheophyta</taxon>
        <taxon>Spermatophyta</taxon>
        <taxon>Magnoliopsida</taxon>
        <taxon>eudicotyledons</taxon>
        <taxon>Gunneridae</taxon>
        <taxon>Pentapetalae</taxon>
        <taxon>rosids</taxon>
        <taxon>malvids</taxon>
        <taxon>Brassicales</taxon>
        <taxon>Brassicaceae</taxon>
        <taxon>Brassiceae</taxon>
        <taxon>Eruca</taxon>
    </lineage>
</organism>
<proteinExistence type="inferred from homology"/>
<dbReference type="InterPro" id="IPR038765">
    <property type="entry name" value="Papain-like_cys_pep_sf"/>
</dbReference>
<comment type="similarity">
    <text evidence="1">Belongs to the peptidase C48 family.</text>
</comment>
<dbReference type="SUPFAM" id="SSF54001">
    <property type="entry name" value="Cysteine proteinases"/>
    <property type="match status" value="1"/>
</dbReference>
<dbReference type="Gene3D" id="3.40.395.10">
    <property type="entry name" value="Adenoviral Proteinase, Chain A"/>
    <property type="match status" value="1"/>
</dbReference>
<dbReference type="EMBL" id="CAKOAT010236266">
    <property type="protein sequence ID" value="CAH8357698.1"/>
    <property type="molecule type" value="Genomic_DNA"/>
</dbReference>
<evidence type="ECO:0000313" key="5">
    <source>
        <dbReference type="EMBL" id="CAH8357698.1"/>
    </source>
</evidence>
<dbReference type="InterPro" id="IPR003653">
    <property type="entry name" value="Peptidase_C48_C"/>
</dbReference>
<dbReference type="Proteomes" id="UP001642260">
    <property type="component" value="Unassembled WGS sequence"/>
</dbReference>
<sequence length="119" mass="13891">MHNHWIDVCVNFIEKTVEVFECLHGRNRQYVEKFAVIIPRIVKAVAPPENKKYPLLEKYSIVEVPLKARLNKSLCYCGAYVLKHFQCQLLGLDLSLIELMTQYVPFNFESSIVFDLVED</sequence>
<dbReference type="GO" id="GO:0006508">
    <property type="term" value="P:proteolysis"/>
    <property type="evidence" value="ECO:0007669"/>
    <property type="project" value="UniProtKB-KW"/>
</dbReference>
<evidence type="ECO:0000256" key="3">
    <source>
        <dbReference type="ARBA" id="ARBA00022801"/>
    </source>
</evidence>
<feature type="domain" description="Ubiquitin-like protease family profile" evidence="4">
    <location>
        <begin position="3"/>
        <end position="92"/>
    </location>
</feature>
<evidence type="ECO:0000256" key="2">
    <source>
        <dbReference type="ARBA" id="ARBA00022670"/>
    </source>
</evidence>
<evidence type="ECO:0000313" key="6">
    <source>
        <dbReference type="Proteomes" id="UP001642260"/>
    </source>
</evidence>
<protein>
    <recommendedName>
        <fullName evidence="4">Ubiquitin-like protease family profile domain-containing protein</fullName>
    </recommendedName>
</protein>
<gene>
    <name evidence="5" type="ORF">ERUC_LOCUS23454</name>
</gene>
<name>A0ABC8KNA4_ERUVS</name>
<keyword evidence="2" id="KW-0645">Protease</keyword>
<accession>A0ABC8KNA4</accession>
<reference evidence="5 6" key="1">
    <citation type="submission" date="2022-03" db="EMBL/GenBank/DDBJ databases">
        <authorList>
            <person name="Macdonald S."/>
            <person name="Ahmed S."/>
            <person name="Newling K."/>
        </authorList>
    </citation>
    <scope>NUCLEOTIDE SEQUENCE [LARGE SCALE GENOMIC DNA]</scope>
</reference>
<keyword evidence="3" id="KW-0378">Hydrolase</keyword>
<dbReference type="GO" id="GO:0008233">
    <property type="term" value="F:peptidase activity"/>
    <property type="evidence" value="ECO:0007669"/>
    <property type="project" value="UniProtKB-KW"/>
</dbReference>
<keyword evidence="6" id="KW-1185">Reference proteome</keyword>
<dbReference type="Pfam" id="PF02902">
    <property type="entry name" value="Peptidase_C48"/>
    <property type="match status" value="1"/>
</dbReference>
<evidence type="ECO:0000259" key="4">
    <source>
        <dbReference type="Pfam" id="PF02902"/>
    </source>
</evidence>